<dbReference type="EMBL" id="LT669839">
    <property type="protein sequence ID" value="SHD78115.1"/>
    <property type="molecule type" value="Genomic_DNA"/>
</dbReference>
<dbReference type="Gene3D" id="3.40.1160.10">
    <property type="entry name" value="Acetylglutamate kinase-like"/>
    <property type="match status" value="1"/>
</dbReference>
<evidence type="ECO:0000256" key="12">
    <source>
        <dbReference type="ARBA" id="ARBA00023154"/>
    </source>
</evidence>
<evidence type="ECO:0000313" key="18">
    <source>
        <dbReference type="Proteomes" id="UP000245423"/>
    </source>
</evidence>
<dbReference type="OrthoDB" id="9799110at2"/>
<evidence type="ECO:0000256" key="4">
    <source>
        <dbReference type="ARBA" id="ARBA00005139"/>
    </source>
</evidence>
<comment type="catalytic activity">
    <reaction evidence="13 14">
        <text>L-aspartate + ATP = 4-phospho-L-aspartate + ADP</text>
        <dbReference type="Rhea" id="RHEA:23776"/>
        <dbReference type="ChEBI" id="CHEBI:29991"/>
        <dbReference type="ChEBI" id="CHEBI:30616"/>
        <dbReference type="ChEBI" id="CHEBI:57535"/>
        <dbReference type="ChEBI" id="CHEBI:456216"/>
        <dbReference type="EC" id="2.7.2.4"/>
    </reaction>
</comment>
<organism evidence="17 18">
    <name type="scientific">[Clostridium] ultunense Esp</name>
    <dbReference type="NCBI Taxonomy" id="1288971"/>
    <lineage>
        <taxon>Bacteria</taxon>
        <taxon>Bacillati</taxon>
        <taxon>Bacillota</taxon>
        <taxon>Tissierellia</taxon>
        <taxon>Tissierellales</taxon>
        <taxon>Tepidimicrobiaceae</taxon>
        <taxon>Schnuerera</taxon>
    </lineage>
</organism>
<protein>
    <recommendedName>
        <fullName evidence="14">Aspartokinase</fullName>
        <ecNumber evidence="14">2.7.2.4</ecNumber>
    </recommendedName>
</protein>
<dbReference type="GO" id="GO:0009090">
    <property type="term" value="P:homoserine biosynthetic process"/>
    <property type="evidence" value="ECO:0007669"/>
    <property type="project" value="TreeGrafter"/>
</dbReference>
<comment type="pathway">
    <text evidence="2 15">Amino-acid biosynthesis; L-lysine biosynthesis via DAP pathway; (S)-tetrahydrodipicolinate from L-aspartate: step 1/4.</text>
</comment>
<comment type="pathway">
    <text evidence="4 15">Amino-acid biosynthesis; L-threonine biosynthesis; L-threonine from L-aspartate: step 1/5.</text>
</comment>
<keyword evidence="7 14" id="KW-0808">Transferase</keyword>
<comment type="function">
    <text evidence="1">Catalyzes the phosphorylation of the beta-carboxyl group of aspartic acid with ATP to yield 4-phospho-L-aspartate, which is involved in the branched biosynthetic pathway leading to the biosynthesis of amino acids threonine, isoleucine and methionine.</text>
</comment>
<sequence length="327" mass="35523">MKIVIQKYGGTSLKNLNAKSKILTHIKKCINEGNSLVIVVSAIGRKGDPYATDTLIEQLEQINSNINPKKKDLIMSCGETISTAIFAHLLDKENIPSEPLIGFQAGILTNNSFNCAEIINIDTSAIMKNIKKGKVVVVAGFQGITKDNEITTLGRGGSDTTAVALGGYLGAERVDIFTDVAGVGIIDPTMVPYTKYIKNITYSHMYNLASNGAKVIHPKAVLIGQKFNIPVRITSVESDTTGTLVSNTTQIEKVIGIAVKQENENKIFSIFTNEKHTKNVLKDLDGFLSDNKKNILDIQLSNGKISIVVGTDKTSHLAQCLYNHLFD</sequence>
<dbReference type="GO" id="GO:0009089">
    <property type="term" value="P:lysine biosynthetic process via diaminopimelate"/>
    <property type="evidence" value="ECO:0007669"/>
    <property type="project" value="UniProtKB-UniPathway"/>
</dbReference>
<dbReference type="RefSeq" id="WP_051430859.1">
    <property type="nucleotide sequence ID" value="NZ_LT669839.1"/>
</dbReference>
<evidence type="ECO:0000256" key="15">
    <source>
        <dbReference type="RuleBase" id="RU004249"/>
    </source>
</evidence>
<keyword evidence="9 14" id="KW-0418">Kinase</keyword>
<dbReference type="GO" id="GO:0005524">
    <property type="term" value="F:ATP binding"/>
    <property type="evidence" value="ECO:0007669"/>
    <property type="project" value="UniProtKB-KW"/>
</dbReference>
<comment type="similarity">
    <text evidence="5 14">Belongs to the aspartokinase family.</text>
</comment>
<dbReference type="InterPro" id="IPR036393">
    <property type="entry name" value="AceGlu_kinase-like_sf"/>
</dbReference>
<dbReference type="PROSITE" id="PS00324">
    <property type="entry name" value="ASPARTOKINASE"/>
    <property type="match status" value="1"/>
</dbReference>
<keyword evidence="6 15" id="KW-0028">Amino-acid biosynthesis</keyword>
<evidence type="ECO:0000256" key="13">
    <source>
        <dbReference type="ARBA" id="ARBA00047872"/>
    </source>
</evidence>
<evidence type="ECO:0000256" key="7">
    <source>
        <dbReference type="ARBA" id="ARBA00022679"/>
    </source>
</evidence>
<keyword evidence="18" id="KW-1185">Reference proteome</keyword>
<evidence type="ECO:0000256" key="11">
    <source>
        <dbReference type="ARBA" id="ARBA00022915"/>
    </source>
</evidence>
<proteinExistence type="inferred from homology"/>
<keyword evidence="12" id="KW-0457">Lysine biosynthesis</keyword>
<evidence type="ECO:0000256" key="6">
    <source>
        <dbReference type="ARBA" id="ARBA00022605"/>
    </source>
</evidence>
<dbReference type="AlphaFoldDB" id="A0A1M4PRI6"/>
<reference evidence="17 18" key="1">
    <citation type="submission" date="2016-11" db="EMBL/GenBank/DDBJ databases">
        <authorList>
            <person name="Manzoor S."/>
        </authorList>
    </citation>
    <scope>NUCLEOTIDE SEQUENCE [LARGE SCALE GENOMIC DNA]</scope>
    <source>
        <strain evidence="17">Clostridium ultunense strain Esp</strain>
    </source>
</reference>
<dbReference type="InterPro" id="IPR001341">
    <property type="entry name" value="Asp_kinase"/>
</dbReference>
<feature type="domain" description="Aspartate/glutamate/uridylate kinase" evidence="16">
    <location>
        <begin position="2"/>
        <end position="235"/>
    </location>
</feature>
<dbReference type="PANTHER" id="PTHR21499">
    <property type="entry name" value="ASPARTATE KINASE"/>
    <property type="match status" value="1"/>
</dbReference>
<dbReference type="NCBIfam" id="TIGR00657">
    <property type="entry name" value="asp_kinases"/>
    <property type="match status" value="1"/>
</dbReference>
<name>A0A1M4PRI6_9FIRM</name>
<dbReference type="GO" id="GO:0005829">
    <property type="term" value="C:cytosol"/>
    <property type="evidence" value="ECO:0007669"/>
    <property type="project" value="TreeGrafter"/>
</dbReference>
<dbReference type="EC" id="2.7.2.4" evidence="14"/>
<dbReference type="GO" id="GO:0009088">
    <property type="term" value="P:threonine biosynthetic process"/>
    <property type="evidence" value="ECO:0007669"/>
    <property type="project" value="UniProtKB-UniPathway"/>
</dbReference>
<evidence type="ECO:0000256" key="1">
    <source>
        <dbReference type="ARBA" id="ARBA00003121"/>
    </source>
</evidence>
<evidence type="ECO:0000313" key="17">
    <source>
        <dbReference type="EMBL" id="SHD78115.1"/>
    </source>
</evidence>
<accession>A0A1M4PRI6</accession>
<evidence type="ECO:0000256" key="10">
    <source>
        <dbReference type="ARBA" id="ARBA00022840"/>
    </source>
</evidence>
<evidence type="ECO:0000256" key="2">
    <source>
        <dbReference type="ARBA" id="ARBA00004766"/>
    </source>
</evidence>
<dbReference type="GO" id="GO:0004072">
    <property type="term" value="F:aspartate kinase activity"/>
    <property type="evidence" value="ECO:0007669"/>
    <property type="project" value="UniProtKB-EC"/>
</dbReference>
<dbReference type="UniPathway" id="UPA00051">
    <property type="reaction ID" value="UER00462"/>
</dbReference>
<evidence type="ECO:0000259" key="16">
    <source>
        <dbReference type="Pfam" id="PF00696"/>
    </source>
</evidence>
<keyword evidence="11" id="KW-0220">Diaminopimelate biosynthesis</keyword>
<evidence type="ECO:0000256" key="5">
    <source>
        <dbReference type="ARBA" id="ARBA00010122"/>
    </source>
</evidence>
<keyword evidence="8" id="KW-0547">Nucleotide-binding</keyword>
<evidence type="ECO:0000256" key="9">
    <source>
        <dbReference type="ARBA" id="ARBA00022777"/>
    </source>
</evidence>
<evidence type="ECO:0000256" key="3">
    <source>
        <dbReference type="ARBA" id="ARBA00004986"/>
    </source>
</evidence>
<dbReference type="InterPro" id="IPR001048">
    <property type="entry name" value="Asp/Glu/Uridylate_kinase"/>
</dbReference>
<evidence type="ECO:0000256" key="8">
    <source>
        <dbReference type="ARBA" id="ARBA00022741"/>
    </source>
</evidence>
<dbReference type="UniPathway" id="UPA00050">
    <property type="reaction ID" value="UER00461"/>
</dbReference>
<gene>
    <name evidence="17" type="ORF">CUESP1_2783</name>
</gene>
<dbReference type="InterPro" id="IPR018042">
    <property type="entry name" value="Aspartate_kinase_CS"/>
</dbReference>
<dbReference type="UniPathway" id="UPA00034">
    <property type="reaction ID" value="UER00015"/>
</dbReference>
<dbReference type="GO" id="GO:0019877">
    <property type="term" value="P:diaminopimelate biosynthetic process"/>
    <property type="evidence" value="ECO:0007669"/>
    <property type="project" value="UniProtKB-KW"/>
</dbReference>
<keyword evidence="10" id="KW-0067">ATP-binding</keyword>
<dbReference type="SUPFAM" id="SSF53633">
    <property type="entry name" value="Carbamate kinase-like"/>
    <property type="match status" value="1"/>
</dbReference>
<evidence type="ECO:0000256" key="14">
    <source>
        <dbReference type="RuleBase" id="RU003448"/>
    </source>
</evidence>
<dbReference type="PANTHER" id="PTHR21499:SF3">
    <property type="entry name" value="ASPARTOKINASE"/>
    <property type="match status" value="1"/>
</dbReference>
<dbReference type="Pfam" id="PF00696">
    <property type="entry name" value="AA_kinase"/>
    <property type="match status" value="1"/>
</dbReference>
<dbReference type="Proteomes" id="UP000245423">
    <property type="component" value="Chromosome 1"/>
</dbReference>
<comment type="pathway">
    <text evidence="3 15">Amino-acid biosynthesis; L-methionine biosynthesis via de novo pathway; L-homoserine from L-aspartate: step 1/3.</text>
</comment>